<gene>
    <name evidence="1" type="ORF">B296_00054129</name>
</gene>
<proteinExistence type="predicted"/>
<evidence type="ECO:0000313" key="2">
    <source>
        <dbReference type="Proteomes" id="UP000287651"/>
    </source>
</evidence>
<evidence type="ECO:0000313" key="1">
    <source>
        <dbReference type="EMBL" id="RRT46894.1"/>
    </source>
</evidence>
<dbReference type="AlphaFoldDB" id="A0A426Y5B7"/>
<name>A0A426Y5B7_ENSVE</name>
<dbReference type="EMBL" id="AMZH03014882">
    <property type="protein sequence ID" value="RRT46894.1"/>
    <property type="molecule type" value="Genomic_DNA"/>
</dbReference>
<sequence>MDSNCPLDHAVFQFSPRRSRCELFISGDGKTEKLACGLLNPFITHLKVAEQQAARGGKSIKLEVQRSTNGDSWFNKGTLERFVRFVSTPEVLESANTYDAEMSQLEGARRIYSQVTCFTGDEHI</sequence>
<dbReference type="PANTHER" id="PTHR31008:SF15">
    <property type="entry name" value="GPI-ANCHORED ADHESIN-LIKE PROTEIN"/>
    <property type="match status" value="1"/>
</dbReference>
<dbReference type="Proteomes" id="UP000287651">
    <property type="component" value="Unassembled WGS sequence"/>
</dbReference>
<accession>A0A426Y5B7</accession>
<organism evidence="1 2">
    <name type="scientific">Ensete ventricosum</name>
    <name type="common">Abyssinian banana</name>
    <name type="synonym">Musa ensete</name>
    <dbReference type="NCBI Taxonomy" id="4639"/>
    <lineage>
        <taxon>Eukaryota</taxon>
        <taxon>Viridiplantae</taxon>
        <taxon>Streptophyta</taxon>
        <taxon>Embryophyta</taxon>
        <taxon>Tracheophyta</taxon>
        <taxon>Spermatophyta</taxon>
        <taxon>Magnoliopsida</taxon>
        <taxon>Liliopsida</taxon>
        <taxon>Zingiberales</taxon>
        <taxon>Musaceae</taxon>
        <taxon>Ensete</taxon>
    </lineage>
</organism>
<protein>
    <submittedName>
        <fullName evidence="1">Uncharacterized protein</fullName>
    </submittedName>
</protein>
<dbReference type="PANTHER" id="PTHR31008">
    <property type="entry name" value="COP1-INTERACTING PROTEIN-RELATED"/>
    <property type="match status" value="1"/>
</dbReference>
<comment type="caution">
    <text evidence="1">The sequence shown here is derived from an EMBL/GenBank/DDBJ whole genome shotgun (WGS) entry which is preliminary data.</text>
</comment>
<reference evidence="1 2" key="1">
    <citation type="journal article" date="2014" name="Agronomy (Basel)">
        <title>A Draft Genome Sequence for Ensete ventricosum, the Drought-Tolerant Tree Against Hunger.</title>
        <authorList>
            <person name="Harrison J."/>
            <person name="Moore K.A."/>
            <person name="Paszkiewicz K."/>
            <person name="Jones T."/>
            <person name="Grant M."/>
            <person name="Ambacheew D."/>
            <person name="Muzemil S."/>
            <person name="Studholme D.J."/>
        </authorList>
    </citation>
    <scope>NUCLEOTIDE SEQUENCE [LARGE SCALE GENOMIC DNA]</scope>
</reference>